<accession>A0A6J7HZA2</accession>
<dbReference type="Pfam" id="PF01804">
    <property type="entry name" value="Penicil_amidase"/>
    <property type="match status" value="1"/>
</dbReference>
<dbReference type="Gene3D" id="3.60.20.10">
    <property type="entry name" value="Glutamine Phosphoribosylpyrophosphate, subunit 1, domain 1"/>
    <property type="match status" value="1"/>
</dbReference>
<evidence type="ECO:0000256" key="3">
    <source>
        <dbReference type="ARBA" id="ARBA00022801"/>
    </source>
</evidence>
<name>A0A6J7HZA2_9ZZZZ</name>
<sequence>MKRPPGVRPALAGLAAIVLCTVAAPPSASAADRYDVTVARTEYGIPHIKAKDFASLGYGYAQALAEDDVCTVAETYVTVAAERSRWFGADRTYELRGNGSRAKNLNSDFFFKRINDRGTVERLAAVPPPLGPKTEIRQAVGGYVAGWNTWLKGKGGSAGVPDPTCRGKGWVRPITEIDVYRRFHQLAILASGAVAIDGIAEAQPLTGPVDAQAAARSVAPGELDRRLGGLGSNAYAIGRKASRSGNGLLYGNPHFPWQDSERFYQAHLTVPGKLDVTGGSLLGVPIVLIGTTKGMAWSHTVSTARRFVPYQLQLVPGRPTKYVEDGQVKDMRADRVTVQVPGAGGRMEPRTRTLYSSEQGPIFTSLLGLSLFPWSPVNAYAMHDGNEDNFGRLMNHFFEMNQAQSTQDVEAVLKRYQGIPWVNTIAADTAGNAYYADIGTVPNVSASKYEACQTPLGRATDLLQRLPILDGARSACRPGTDPDAVVPGILGPKAMPSLRRDDHVSNMNDSYWLTHPDQPLEGFSRIIGDERTARSLRTRLGIKQLQERVAGTDGLPGKGFDLQNLMQVGMGNRVLSAELWRDALVAGCDSEACRVLRGWDLRNDLDSKGAVLWQRFVERMGTVVPGIVTGLPVVTNVVGPFQTPFDVRRPVDTPGGLNRLTPTVPVALNQAVADMQAAGLPLDATLRRGQTVARRGETIPIHGGPGPSGIFNVITPTWNPKKGYTEVIHGSSFVQAVDLRPGCPDVRTILTYGQSTNPASVHSSDQTKLYSQKRWVTAPFCEKDLEADRSAERVHTAQDGATLVTVREARGKARPRVTVTRASSRPAKVAVKVRRGKRLVRTVVRRGAIVATSPTVRRGAYRVDVTVGGRTLRVAAKQR</sequence>
<dbReference type="InterPro" id="IPR043147">
    <property type="entry name" value="Penicillin_amidase_A-knob"/>
</dbReference>
<dbReference type="InterPro" id="IPR002692">
    <property type="entry name" value="S45"/>
</dbReference>
<evidence type="ECO:0000256" key="4">
    <source>
        <dbReference type="ARBA" id="ARBA00023145"/>
    </source>
</evidence>
<keyword evidence="3" id="KW-0378">Hydrolase</keyword>
<protein>
    <submittedName>
        <fullName evidence="5">Unannotated protein</fullName>
    </submittedName>
</protein>
<dbReference type="InterPro" id="IPR043146">
    <property type="entry name" value="Penicillin_amidase_N_B-knob"/>
</dbReference>
<evidence type="ECO:0000256" key="1">
    <source>
        <dbReference type="ARBA" id="ARBA00006586"/>
    </source>
</evidence>
<organism evidence="5">
    <name type="scientific">freshwater metagenome</name>
    <dbReference type="NCBI Taxonomy" id="449393"/>
    <lineage>
        <taxon>unclassified sequences</taxon>
        <taxon>metagenomes</taxon>
        <taxon>ecological metagenomes</taxon>
    </lineage>
</organism>
<dbReference type="SUPFAM" id="SSF56235">
    <property type="entry name" value="N-terminal nucleophile aminohydrolases (Ntn hydrolases)"/>
    <property type="match status" value="1"/>
</dbReference>
<dbReference type="InterPro" id="IPR023343">
    <property type="entry name" value="Penicillin_amidase_dom1"/>
</dbReference>
<dbReference type="InterPro" id="IPR029055">
    <property type="entry name" value="Ntn_hydrolases_N"/>
</dbReference>
<dbReference type="PANTHER" id="PTHR34218">
    <property type="entry name" value="PEPTIDASE S45 PENICILLIN AMIDASE"/>
    <property type="match status" value="1"/>
</dbReference>
<dbReference type="EMBL" id="CAFBMK010000120">
    <property type="protein sequence ID" value="CAB4923820.1"/>
    <property type="molecule type" value="Genomic_DNA"/>
</dbReference>
<dbReference type="Gene3D" id="1.10.439.10">
    <property type="entry name" value="Penicillin Amidohydrolase, domain 1"/>
    <property type="match status" value="1"/>
</dbReference>
<dbReference type="GO" id="GO:0017000">
    <property type="term" value="P:antibiotic biosynthetic process"/>
    <property type="evidence" value="ECO:0007669"/>
    <property type="project" value="InterPro"/>
</dbReference>
<evidence type="ECO:0000313" key="5">
    <source>
        <dbReference type="EMBL" id="CAB4923820.1"/>
    </source>
</evidence>
<dbReference type="GO" id="GO:0016811">
    <property type="term" value="F:hydrolase activity, acting on carbon-nitrogen (but not peptide) bonds, in linear amides"/>
    <property type="evidence" value="ECO:0007669"/>
    <property type="project" value="InterPro"/>
</dbReference>
<gene>
    <name evidence="5" type="ORF">UFOPK3564_01990</name>
</gene>
<reference evidence="5" key="1">
    <citation type="submission" date="2020-05" db="EMBL/GenBank/DDBJ databases">
        <authorList>
            <person name="Chiriac C."/>
            <person name="Salcher M."/>
            <person name="Ghai R."/>
            <person name="Kavagutti S V."/>
        </authorList>
    </citation>
    <scope>NUCLEOTIDE SEQUENCE</scope>
</reference>
<dbReference type="Gene3D" id="1.10.1400.10">
    <property type="match status" value="1"/>
</dbReference>
<dbReference type="Gene3D" id="2.30.120.10">
    <property type="match status" value="1"/>
</dbReference>
<dbReference type="PANTHER" id="PTHR34218:SF3">
    <property type="entry name" value="ACYL-HOMOSERINE LACTONE ACYLASE PVDQ"/>
    <property type="match status" value="1"/>
</dbReference>
<keyword evidence="4" id="KW-0865">Zymogen</keyword>
<dbReference type="AlphaFoldDB" id="A0A6J7HZA2"/>
<keyword evidence="2" id="KW-0732">Signal</keyword>
<comment type="similarity">
    <text evidence="1">Belongs to the peptidase S45 family.</text>
</comment>
<proteinExistence type="inferred from homology"/>
<evidence type="ECO:0000256" key="2">
    <source>
        <dbReference type="ARBA" id="ARBA00022729"/>
    </source>
</evidence>